<evidence type="ECO:0000259" key="8">
    <source>
        <dbReference type="Pfam" id="PF04545"/>
    </source>
</evidence>
<evidence type="ECO:0000256" key="2">
    <source>
        <dbReference type="ARBA" id="ARBA00023082"/>
    </source>
</evidence>
<feature type="domain" description="RNA polymerase sigma-70 region 2" evidence="7">
    <location>
        <begin position="49"/>
        <end position="116"/>
    </location>
</feature>
<keyword evidence="1" id="KW-0805">Transcription regulation</keyword>
<dbReference type="EMBL" id="CP042997">
    <property type="protein sequence ID" value="QEH32909.1"/>
    <property type="molecule type" value="Genomic_DNA"/>
</dbReference>
<dbReference type="InterPro" id="IPR050239">
    <property type="entry name" value="Sigma-70_RNA_pol_init_factors"/>
</dbReference>
<dbReference type="InterPro" id="IPR000943">
    <property type="entry name" value="RNA_pol_sigma70"/>
</dbReference>
<organism evidence="9 10">
    <name type="scientific">Aquisphaera giovannonii</name>
    <dbReference type="NCBI Taxonomy" id="406548"/>
    <lineage>
        <taxon>Bacteria</taxon>
        <taxon>Pseudomonadati</taxon>
        <taxon>Planctomycetota</taxon>
        <taxon>Planctomycetia</taxon>
        <taxon>Isosphaerales</taxon>
        <taxon>Isosphaeraceae</taxon>
        <taxon>Aquisphaera</taxon>
    </lineage>
</organism>
<dbReference type="GO" id="GO:0006352">
    <property type="term" value="P:DNA-templated transcription initiation"/>
    <property type="evidence" value="ECO:0007669"/>
    <property type="project" value="InterPro"/>
</dbReference>
<dbReference type="InterPro" id="IPR013325">
    <property type="entry name" value="RNA_pol_sigma_r2"/>
</dbReference>
<keyword evidence="2" id="KW-0731">Sigma factor</keyword>
<dbReference type="KEGG" id="agv:OJF2_13940"/>
<evidence type="ECO:0000256" key="5">
    <source>
        <dbReference type="SAM" id="MobiDB-lite"/>
    </source>
</evidence>
<evidence type="ECO:0000313" key="10">
    <source>
        <dbReference type="Proteomes" id="UP000324233"/>
    </source>
</evidence>
<dbReference type="InterPro" id="IPR014284">
    <property type="entry name" value="RNA_pol_sigma-70_dom"/>
</dbReference>
<dbReference type="PANTHER" id="PTHR30603:SF47">
    <property type="entry name" value="RNA POLYMERASE SIGMA FACTOR SIGD, CHLOROPLASTIC"/>
    <property type="match status" value="1"/>
</dbReference>
<dbReference type="NCBIfam" id="TIGR02937">
    <property type="entry name" value="sigma70-ECF"/>
    <property type="match status" value="1"/>
</dbReference>
<evidence type="ECO:0000256" key="1">
    <source>
        <dbReference type="ARBA" id="ARBA00023015"/>
    </source>
</evidence>
<sequence>MYRLGTKTVVDPGRIYGRDMRRHELLSAEEERRLAQAARRGDRAARARLIQANIRLVAKIAGEFRGRGMDYDDLVCEGNVGLTRAADRFDSDRGCRFATYAKHWITEAIRAALRNTATTIRLPVHIYGLLAKCRRVERSLFRDRGRMPGLDEVATHLGLSETQVGMVEAARRARRIKLESGLGDDGGPWSPEEAVDGTGAPESDLERADEREEVLRRMGLLNDRERMVVTLRFGLEGHAPQTLAEIGRRM</sequence>
<name>A0A5B9VXQ8_9BACT</name>
<proteinExistence type="predicted"/>
<dbReference type="InterPro" id="IPR036388">
    <property type="entry name" value="WH-like_DNA-bd_sf"/>
</dbReference>
<dbReference type="GO" id="GO:0003677">
    <property type="term" value="F:DNA binding"/>
    <property type="evidence" value="ECO:0007669"/>
    <property type="project" value="UniProtKB-KW"/>
</dbReference>
<dbReference type="SUPFAM" id="SSF88659">
    <property type="entry name" value="Sigma3 and sigma4 domains of RNA polymerase sigma factors"/>
    <property type="match status" value="2"/>
</dbReference>
<dbReference type="AlphaFoldDB" id="A0A5B9VXQ8"/>
<dbReference type="Pfam" id="PF04542">
    <property type="entry name" value="Sigma70_r2"/>
    <property type="match status" value="1"/>
</dbReference>
<feature type="region of interest" description="Disordered" evidence="5">
    <location>
        <begin position="181"/>
        <end position="209"/>
    </location>
</feature>
<dbReference type="SUPFAM" id="SSF88946">
    <property type="entry name" value="Sigma2 domain of RNA polymerase sigma factors"/>
    <property type="match status" value="1"/>
</dbReference>
<keyword evidence="4" id="KW-0804">Transcription</keyword>
<dbReference type="PANTHER" id="PTHR30603">
    <property type="entry name" value="RNA POLYMERASE SIGMA FACTOR RPO"/>
    <property type="match status" value="1"/>
</dbReference>
<dbReference type="Gene3D" id="1.10.10.10">
    <property type="entry name" value="Winged helix-like DNA-binding domain superfamily/Winged helix DNA-binding domain"/>
    <property type="match status" value="2"/>
</dbReference>
<dbReference type="InterPro" id="IPR009042">
    <property type="entry name" value="RNA_pol_sigma70_r1_2"/>
</dbReference>
<dbReference type="RefSeq" id="WP_168221647.1">
    <property type="nucleotide sequence ID" value="NZ_CP042997.1"/>
</dbReference>
<dbReference type="Gene3D" id="1.20.120.1810">
    <property type="match status" value="1"/>
</dbReference>
<accession>A0A5B9VXQ8</accession>
<keyword evidence="10" id="KW-1185">Reference proteome</keyword>
<evidence type="ECO:0000256" key="4">
    <source>
        <dbReference type="ARBA" id="ARBA00023163"/>
    </source>
</evidence>
<dbReference type="Pfam" id="PF00140">
    <property type="entry name" value="Sigma70_r1_2"/>
    <property type="match status" value="1"/>
</dbReference>
<dbReference type="Proteomes" id="UP000324233">
    <property type="component" value="Chromosome"/>
</dbReference>
<protein>
    <submittedName>
        <fullName evidence="9">RNA polymerase sigma factor SigA</fullName>
    </submittedName>
</protein>
<evidence type="ECO:0000256" key="3">
    <source>
        <dbReference type="ARBA" id="ARBA00023125"/>
    </source>
</evidence>
<feature type="domain" description="RNA polymerase sigma-70 region 4" evidence="8">
    <location>
        <begin position="219"/>
        <end position="250"/>
    </location>
</feature>
<keyword evidence="3" id="KW-0238">DNA-binding</keyword>
<dbReference type="GO" id="GO:0016987">
    <property type="term" value="F:sigma factor activity"/>
    <property type="evidence" value="ECO:0007669"/>
    <property type="project" value="UniProtKB-KW"/>
</dbReference>
<dbReference type="InterPro" id="IPR007630">
    <property type="entry name" value="RNA_pol_sigma70_r4"/>
</dbReference>
<dbReference type="Pfam" id="PF04545">
    <property type="entry name" value="Sigma70_r4"/>
    <property type="match status" value="1"/>
</dbReference>
<dbReference type="InterPro" id="IPR013324">
    <property type="entry name" value="RNA_pol_sigma_r3/r4-like"/>
</dbReference>
<reference evidence="9 10" key="1">
    <citation type="submission" date="2019-08" db="EMBL/GenBank/DDBJ databases">
        <title>Deep-cultivation of Planctomycetes and their phenomic and genomic characterization uncovers novel biology.</title>
        <authorList>
            <person name="Wiegand S."/>
            <person name="Jogler M."/>
            <person name="Boedeker C."/>
            <person name="Pinto D."/>
            <person name="Vollmers J."/>
            <person name="Rivas-Marin E."/>
            <person name="Kohn T."/>
            <person name="Peeters S.H."/>
            <person name="Heuer A."/>
            <person name="Rast P."/>
            <person name="Oberbeckmann S."/>
            <person name="Bunk B."/>
            <person name="Jeske O."/>
            <person name="Meyerdierks A."/>
            <person name="Storesund J.E."/>
            <person name="Kallscheuer N."/>
            <person name="Luecker S."/>
            <person name="Lage O.M."/>
            <person name="Pohl T."/>
            <person name="Merkel B.J."/>
            <person name="Hornburger P."/>
            <person name="Mueller R.-W."/>
            <person name="Bruemmer F."/>
            <person name="Labrenz M."/>
            <person name="Spormann A.M."/>
            <person name="Op den Camp H."/>
            <person name="Overmann J."/>
            <person name="Amann R."/>
            <person name="Jetten M.S.M."/>
            <person name="Mascher T."/>
            <person name="Medema M.H."/>
            <person name="Devos D.P."/>
            <person name="Kaster A.-K."/>
            <person name="Ovreas L."/>
            <person name="Rohde M."/>
            <person name="Galperin M.Y."/>
            <person name="Jogler C."/>
        </authorList>
    </citation>
    <scope>NUCLEOTIDE SEQUENCE [LARGE SCALE GENOMIC DNA]</scope>
    <source>
        <strain evidence="9 10">OJF2</strain>
    </source>
</reference>
<dbReference type="PRINTS" id="PR00046">
    <property type="entry name" value="SIGMA70FCT"/>
</dbReference>
<evidence type="ECO:0000259" key="6">
    <source>
        <dbReference type="Pfam" id="PF00140"/>
    </source>
</evidence>
<feature type="domain" description="RNA polymerase sigma-70 region 1.2" evidence="6">
    <location>
        <begin position="14"/>
        <end position="44"/>
    </location>
</feature>
<evidence type="ECO:0000313" key="9">
    <source>
        <dbReference type="EMBL" id="QEH32909.1"/>
    </source>
</evidence>
<dbReference type="InterPro" id="IPR007627">
    <property type="entry name" value="RNA_pol_sigma70_r2"/>
</dbReference>
<gene>
    <name evidence="9" type="primary">sigA_1</name>
    <name evidence="9" type="ORF">OJF2_13940</name>
</gene>
<evidence type="ECO:0000259" key="7">
    <source>
        <dbReference type="Pfam" id="PF04542"/>
    </source>
</evidence>